<dbReference type="InterPro" id="IPR043519">
    <property type="entry name" value="NT_sf"/>
</dbReference>
<dbReference type="EMBL" id="CAADGH010000021">
    <property type="protein sequence ID" value="VFK75381.1"/>
    <property type="molecule type" value="Genomic_DNA"/>
</dbReference>
<dbReference type="Gene3D" id="3.30.460.10">
    <property type="entry name" value="Beta Polymerase, domain 2"/>
    <property type="match status" value="1"/>
</dbReference>
<protein>
    <submittedName>
        <fullName evidence="3">Type I restriction enzyme, S subunit</fullName>
    </submittedName>
</protein>
<dbReference type="EMBL" id="CAADFO010000024">
    <property type="protein sequence ID" value="VFK26933.1"/>
    <property type="molecule type" value="Genomic_DNA"/>
</dbReference>
<accession>A0A450XPD3</accession>
<evidence type="ECO:0000313" key="2">
    <source>
        <dbReference type="EMBL" id="VFK26933.1"/>
    </source>
</evidence>
<name>A0A450XPD3_9GAMM</name>
<feature type="domain" description="Polymerase beta nucleotidyltransferase" evidence="1">
    <location>
        <begin position="31"/>
        <end position="103"/>
    </location>
</feature>
<dbReference type="SUPFAM" id="SSF81301">
    <property type="entry name" value="Nucleotidyltransferase"/>
    <property type="match status" value="1"/>
</dbReference>
<evidence type="ECO:0000313" key="3">
    <source>
        <dbReference type="EMBL" id="VFK31182.1"/>
    </source>
</evidence>
<evidence type="ECO:0000313" key="4">
    <source>
        <dbReference type="EMBL" id="VFK75381.1"/>
    </source>
</evidence>
<dbReference type="InterPro" id="IPR041633">
    <property type="entry name" value="Polbeta"/>
</dbReference>
<dbReference type="AlphaFoldDB" id="A0A450XPD3"/>
<dbReference type="Pfam" id="PF18765">
    <property type="entry name" value="Polbeta"/>
    <property type="match status" value="1"/>
</dbReference>
<sequence length="115" mass="13052">MNHCPEQSLDIEQRHLDMVCAILHRHVPEYAVWAFGSRVTGRARPYSDLDFAVITNAPLPFVVIGELGEAFSESDLPWRVDVVDWATTSAAFRRIIERDKVIMKLPEMGGCRRIG</sequence>
<gene>
    <name evidence="2" type="ORF">BECKMB1821G_GA0114241_102415</name>
    <name evidence="4" type="ORF">BECKMB1821H_GA0114242_102115</name>
    <name evidence="3" type="ORF">BECKMB1821I_GA0114274_102114</name>
</gene>
<organism evidence="3">
    <name type="scientific">Candidatus Kentrum sp. MB</name>
    <dbReference type="NCBI Taxonomy" id="2138164"/>
    <lineage>
        <taxon>Bacteria</taxon>
        <taxon>Pseudomonadati</taxon>
        <taxon>Pseudomonadota</taxon>
        <taxon>Gammaproteobacteria</taxon>
        <taxon>Candidatus Kentrum</taxon>
    </lineage>
</organism>
<evidence type="ECO:0000259" key="1">
    <source>
        <dbReference type="Pfam" id="PF18765"/>
    </source>
</evidence>
<reference evidence="3" key="1">
    <citation type="submission" date="2019-02" db="EMBL/GenBank/DDBJ databases">
        <authorList>
            <person name="Gruber-Vodicka R. H."/>
            <person name="Seah K. B. B."/>
        </authorList>
    </citation>
    <scope>NUCLEOTIDE SEQUENCE</scope>
    <source>
        <strain evidence="2">BECK_BZ197</strain>
        <strain evidence="4">BECK_BZ198</strain>
        <strain evidence="3">BECK_BZ199</strain>
    </source>
</reference>
<dbReference type="EMBL" id="CAADFQ010000021">
    <property type="protein sequence ID" value="VFK31182.1"/>
    <property type="molecule type" value="Genomic_DNA"/>
</dbReference>
<dbReference type="CDD" id="cd05403">
    <property type="entry name" value="NT_KNTase_like"/>
    <property type="match status" value="1"/>
</dbReference>
<proteinExistence type="predicted"/>